<reference evidence="2 3" key="1">
    <citation type="journal article" date="2020" name="Phytopathology">
        <title>Genome Sequence Resources of Colletotrichum truncatum, C. plurivorum, C. musicola, and C. sojae: Four Species Pathogenic to Soybean (Glycine max).</title>
        <authorList>
            <person name="Rogerio F."/>
            <person name="Boufleur T.R."/>
            <person name="Ciampi-Guillardi M."/>
            <person name="Sukno S.A."/>
            <person name="Thon M.R."/>
            <person name="Massola Junior N.S."/>
            <person name="Baroncelli R."/>
        </authorList>
    </citation>
    <scope>NUCLEOTIDE SEQUENCE [LARGE SCALE GENOMIC DNA]</scope>
    <source>
        <strain evidence="2 3">LFN0009</strain>
    </source>
</reference>
<dbReference type="AlphaFoldDB" id="A0A8H6MS23"/>
<name>A0A8H6MS23_9PEZI</name>
<feature type="region of interest" description="Disordered" evidence="1">
    <location>
        <begin position="84"/>
        <end position="207"/>
    </location>
</feature>
<evidence type="ECO:0000313" key="3">
    <source>
        <dbReference type="Proteomes" id="UP000652219"/>
    </source>
</evidence>
<feature type="region of interest" description="Disordered" evidence="1">
    <location>
        <begin position="287"/>
        <end position="318"/>
    </location>
</feature>
<gene>
    <name evidence="2" type="ORF">CSOJ01_08503</name>
</gene>
<dbReference type="Proteomes" id="UP000652219">
    <property type="component" value="Unassembled WGS sequence"/>
</dbReference>
<accession>A0A8H6MS23</accession>
<evidence type="ECO:0000256" key="1">
    <source>
        <dbReference type="SAM" id="MobiDB-lite"/>
    </source>
</evidence>
<sequence length="350" mass="38641">MQCDGSPGGGSLASAVRLHLAGHDTLRLSSVPDPCGAASCDCELRRISLEAEKIRLHTLAAVIANMRDSHIPRSVGTGFCMGPNQEHPSPAGWNSDPDTAAGGIRHGIQDGARLRRLGDHPYERDTASALTLEEEEDEEDEDEDEEEEEEEEEEPNQHVQPLAGPLKKRDVNHGRLGQPRAVSVLSTMRAMPRHDRPPEQEPLSKTRSSYARVLAALTAMHDMHPVQPCRVASSRRQWWEMSSKKTGSVSLCFARVAEGGRRGASVPFHPDPMRVNVLLRHDRCVAGSRSGGRRKTRESVHSRREEEEEEEEEDGSKEVEVTNYWGILALPMVAALADDDGNRPADRLIT</sequence>
<comment type="caution">
    <text evidence="2">The sequence shown here is derived from an EMBL/GenBank/DDBJ whole genome shotgun (WGS) entry which is preliminary data.</text>
</comment>
<evidence type="ECO:0000313" key="2">
    <source>
        <dbReference type="EMBL" id="KAF6806929.1"/>
    </source>
</evidence>
<dbReference type="EMBL" id="WIGN01000148">
    <property type="protein sequence ID" value="KAF6806929.1"/>
    <property type="molecule type" value="Genomic_DNA"/>
</dbReference>
<proteinExistence type="predicted"/>
<organism evidence="2 3">
    <name type="scientific">Colletotrichum sojae</name>
    <dbReference type="NCBI Taxonomy" id="2175907"/>
    <lineage>
        <taxon>Eukaryota</taxon>
        <taxon>Fungi</taxon>
        <taxon>Dikarya</taxon>
        <taxon>Ascomycota</taxon>
        <taxon>Pezizomycotina</taxon>
        <taxon>Sordariomycetes</taxon>
        <taxon>Hypocreomycetidae</taxon>
        <taxon>Glomerellales</taxon>
        <taxon>Glomerellaceae</taxon>
        <taxon>Colletotrichum</taxon>
        <taxon>Colletotrichum orchidearum species complex</taxon>
    </lineage>
</organism>
<feature type="compositionally biased region" description="Basic and acidic residues" evidence="1">
    <location>
        <begin position="192"/>
        <end position="204"/>
    </location>
</feature>
<protein>
    <submittedName>
        <fullName evidence="2">Uncharacterized protein</fullName>
    </submittedName>
</protein>
<keyword evidence="3" id="KW-1185">Reference proteome</keyword>
<feature type="compositionally biased region" description="Acidic residues" evidence="1">
    <location>
        <begin position="306"/>
        <end position="315"/>
    </location>
</feature>
<feature type="compositionally biased region" description="Basic and acidic residues" evidence="1">
    <location>
        <begin position="112"/>
        <end position="126"/>
    </location>
</feature>
<feature type="compositionally biased region" description="Acidic residues" evidence="1">
    <location>
        <begin position="132"/>
        <end position="154"/>
    </location>
</feature>